<keyword evidence="3 5" id="KW-0533">Nickel</keyword>
<evidence type="ECO:0000256" key="2">
    <source>
        <dbReference type="ARBA" id="ARBA00022490"/>
    </source>
</evidence>
<dbReference type="SUPFAM" id="SSF69737">
    <property type="entry name" value="Urease metallochaperone UreE, C-terminal domain"/>
    <property type="match status" value="1"/>
</dbReference>
<dbReference type="RefSeq" id="WP_090352187.1">
    <property type="nucleotide sequence ID" value="NZ_LT629751.1"/>
</dbReference>
<evidence type="ECO:0000256" key="3">
    <source>
        <dbReference type="ARBA" id="ARBA00022596"/>
    </source>
</evidence>
<dbReference type="GO" id="GO:0051082">
    <property type="term" value="F:unfolded protein binding"/>
    <property type="evidence" value="ECO:0007669"/>
    <property type="project" value="UniProtKB-UniRule"/>
</dbReference>
<keyword evidence="2 5" id="KW-0963">Cytoplasm</keyword>
<sequence>MIRLTRRLDAGTPSASLTLPIDSRIKSRLRVTLDDGRDAGLFLERGQLLRGGQLLGDDEGSIVVQVLAANETVSTMCTDDALALARACYHLGNRHVPLQIEAGFVRYQHDHVLDDMLRGFGLEVQVEQAPFEPEAGAYQSGAGHSHSHAHDHSHDAHPFVRAPGHHHH</sequence>
<dbReference type="Pfam" id="PF05194">
    <property type="entry name" value="UreE_C"/>
    <property type="match status" value="1"/>
</dbReference>
<dbReference type="NCBIfam" id="NF009751">
    <property type="entry name" value="PRK13261.1-1"/>
    <property type="match status" value="1"/>
</dbReference>
<evidence type="ECO:0000313" key="8">
    <source>
        <dbReference type="EMBL" id="SDS26826.1"/>
    </source>
</evidence>
<keyword evidence="9" id="KW-1185">Reference proteome</keyword>
<dbReference type="GO" id="GO:0016151">
    <property type="term" value="F:nickel cation binding"/>
    <property type="evidence" value="ECO:0007669"/>
    <property type="project" value="UniProtKB-UniRule"/>
</dbReference>
<dbReference type="InterPro" id="IPR004029">
    <property type="entry name" value="UreE_N"/>
</dbReference>
<dbReference type="HAMAP" id="MF_00822">
    <property type="entry name" value="UreE"/>
    <property type="match status" value="1"/>
</dbReference>
<dbReference type="InterPro" id="IPR007864">
    <property type="entry name" value="UreE_C_dom"/>
</dbReference>
<evidence type="ECO:0000259" key="7">
    <source>
        <dbReference type="SMART" id="SM00988"/>
    </source>
</evidence>
<dbReference type="GO" id="GO:0065003">
    <property type="term" value="P:protein-containing complex assembly"/>
    <property type="evidence" value="ECO:0007669"/>
    <property type="project" value="InterPro"/>
</dbReference>
<dbReference type="InterPro" id="IPR036118">
    <property type="entry name" value="UreE_N_sf"/>
</dbReference>
<dbReference type="STRING" id="1392877.SAMN05216221_1437"/>
<dbReference type="SMART" id="SM00988">
    <property type="entry name" value="UreE_N"/>
    <property type="match status" value="1"/>
</dbReference>
<dbReference type="SUPFAM" id="SSF69287">
    <property type="entry name" value="Urease metallochaperone UreE, N-terminal domain"/>
    <property type="match status" value="1"/>
</dbReference>
<comment type="subcellular location">
    <subcellularLocation>
        <location evidence="1 5">Cytoplasm</location>
    </subcellularLocation>
</comment>
<protein>
    <recommendedName>
        <fullName evidence="5">Urease accessory protein UreE</fullName>
    </recommendedName>
</protein>
<dbReference type="Gene3D" id="2.60.260.20">
    <property type="entry name" value="Urease metallochaperone UreE, N-terminal domain"/>
    <property type="match status" value="1"/>
</dbReference>
<dbReference type="GO" id="GO:0005737">
    <property type="term" value="C:cytoplasm"/>
    <property type="evidence" value="ECO:0007669"/>
    <property type="project" value="UniProtKB-SubCell"/>
</dbReference>
<dbReference type="AlphaFoldDB" id="A0A1H1QTY0"/>
<organism evidence="8 9">
    <name type="scientific">Pseudomonas oryzae</name>
    <dbReference type="NCBI Taxonomy" id="1392877"/>
    <lineage>
        <taxon>Bacteria</taxon>
        <taxon>Pseudomonadati</taxon>
        <taxon>Pseudomonadota</taxon>
        <taxon>Gammaproteobacteria</taxon>
        <taxon>Pseudomonadales</taxon>
        <taxon>Pseudomonadaceae</taxon>
        <taxon>Pseudomonas</taxon>
    </lineage>
</organism>
<evidence type="ECO:0000313" key="9">
    <source>
        <dbReference type="Proteomes" id="UP000243359"/>
    </source>
</evidence>
<dbReference type="GO" id="GO:0019627">
    <property type="term" value="P:urea metabolic process"/>
    <property type="evidence" value="ECO:0007669"/>
    <property type="project" value="InterPro"/>
</dbReference>
<dbReference type="PIRSF" id="PIRSF036402">
    <property type="entry name" value="Ureas_acces_UreE"/>
    <property type="match status" value="1"/>
</dbReference>
<feature type="compositionally biased region" description="Basic and acidic residues" evidence="6">
    <location>
        <begin position="148"/>
        <end position="158"/>
    </location>
</feature>
<dbReference type="GO" id="GO:0006457">
    <property type="term" value="P:protein folding"/>
    <property type="evidence" value="ECO:0007669"/>
    <property type="project" value="InterPro"/>
</dbReference>
<reference evidence="9" key="1">
    <citation type="submission" date="2016-10" db="EMBL/GenBank/DDBJ databases">
        <authorList>
            <person name="Varghese N."/>
            <person name="Submissions S."/>
        </authorList>
    </citation>
    <scope>NUCLEOTIDE SEQUENCE [LARGE SCALE GENOMIC DNA]</scope>
    <source>
        <strain evidence="9">KCTC 32247</strain>
    </source>
</reference>
<evidence type="ECO:0000256" key="4">
    <source>
        <dbReference type="ARBA" id="ARBA00023186"/>
    </source>
</evidence>
<dbReference type="OrthoDB" id="5421304at2"/>
<evidence type="ECO:0000256" key="1">
    <source>
        <dbReference type="ARBA" id="ARBA00004496"/>
    </source>
</evidence>
<accession>A0A1H1QTY0</accession>
<evidence type="ECO:0000256" key="5">
    <source>
        <dbReference type="HAMAP-Rule" id="MF_00822"/>
    </source>
</evidence>
<dbReference type="Gene3D" id="3.30.70.790">
    <property type="entry name" value="UreE, C-terminal domain"/>
    <property type="match status" value="1"/>
</dbReference>
<dbReference type="CDD" id="cd00571">
    <property type="entry name" value="UreE"/>
    <property type="match status" value="1"/>
</dbReference>
<dbReference type="Proteomes" id="UP000243359">
    <property type="component" value="Chromosome I"/>
</dbReference>
<feature type="domain" description="UreE urease accessory N-terminal" evidence="7">
    <location>
        <begin position="1"/>
        <end position="63"/>
    </location>
</feature>
<dbReference type="InterPro" id="IPR012406">
    <property type="entry name" value="UreE"/>
</dbReference>
<comment type="similarity">
    <text evidence="5">Belongs to the UreE family.</text>
</comment>
<keyword evidence="4 5" id="KW-0143">Chaperone</keyword>
<dbReference type="Pfam" id="PF02814">
    <property type="entry name" value="UreE_N"/>
    <property type="match status" value="1"/>
</dbReference>
<gene>
    <name evidence="5" type="primary">ureE</name>
    <name evidence="8" type="ORF">SAMN05216221_1437</name>
</gene>
<dbReference type="EMBL" id="LT629751">
    <property type="protein sequence ID" value="SDS26826.1"/>
    <property type="molecule type" value="Genomic_DNA"/>
</dbReference>
<feature type="region of interest" description="Disordered" evidence="6">
    <location>
        <begin position="135"/>
        <end position="168"/>
    </location>
</feature>
<proteinExistence type="inferred from homology"/>
<name>A0A1H1QTY0_9PSED</name>
<comment type="function">
    <text evidence="5">Involved in urease metallocenter assembly. Binds nickel. Probably functions as a nickel donor during metallocenter assembly.</text>
</comment>
<evidence type="ECO:0000256" key="6">
    <source>
        <dbReference type="SAM" id="MobiDB-lite"/>
    </source>
</evidence>